<evidence type="ECO:0000313" key="2">
    <source>
        <dbReference type="Proteomes" id="UP000775872"/>
    </source>
</evidence>
<reference evidence="1" key="1">
    <citation type="submission" date="2021-10" db="EMBL/GenBank/DDBJ databases">
        <authorList>
            <person name="Piombo E."/>
        </authorList>
    </citation>
    <scope>NUCLEOTIDE SEQUENCE</scope>
</reference>
<keyword evidence="2" id="KW-1185">Reference proteome</keyword>
<dbReference type="OrthoDB" id="5129277at2759"/>
<dbReference type="Proteomes" id="UP000775872">
    <property type="component" value="Unassembled WGS sequence"/>
</dbReference>
<accession>A0A9N9ZP63</accession>
<organism evidence="1 2">
    <name type="scientific">Clonostachys solani</name>
    <dbReference type="NCBI Taxonomy" id="160281"/>
    <lineage>
        <taxon>Eukaryota</taxon>
        <taxon>Fungi</taxon>
        <taxon>Dikarya</taxon>
        <taxon>Ascomycota</taxon>
        <taxon>Pezizomycotina</taxon>
        <taxon>Sordariomycetes</taxon>
        <taxon>Hypocreomycetidae</taxon>
        <taxon>Hypocreales</taxon>
        <taxon>Bionectriaceae</taxon>
        <taxon>Clonostachys</taxon>
    </lineage>
</organism>
<gene>
    <name evidence="1" type="ORF">CSOL1703_00007754</name>
</gene>
<name>A0A9N9ZP63_9HYPO</name>
<comment type="caution">
    <text evidence="1">The sequence shown here is derived from an EMBL/GenBank/DDBJ whole genome shotgun (WGS) entry which is preliminary data.</text>
</comment>
<dbReference type="EMBL" id="CABFOC020000091">
    <property type="protein sequence ID" value="CAH0058730.1"/>
    <property type="molecule type" value="Genomic_DNA"/>
</dbReference>
<sequence>MSGPMSKSEYVARKVAAELNKAGITCVLWNQAAMGVYGFIDKPLPFEIKTVDFIVSDEKFDLAKSVLATALEECRNKGIPIHLDLGHSEAHFLCKPEAQNPQPTEAKMLVGLVRQRTVLWGMPPLDSSLLTAATVPFSNLNFVSAEHPMFPMCPPGTETSASVNPNVPEGYGRYGPIGCQAFVMRPKLYAQTLMLCAARHYKGKRHVPIEADVLKAMGDCLDRYKVADELQEPFASLYRELRKSDVARTEWVQRAHQALFELF</sequence>
<evidence type="ECO:0000313" key="1">
    <source>
        <dbReference type="EMBL" id="CAH0058730.1"/>
    </source>
</evidence>
<dbReference type="AlphaFoldDB" id="A0A9N9ZP63"/>
<protein>
    <submittedName>
        <fullName evidence="1">Uncharacterized protein</fullName>
    </submittedName>
</protein>
<proteinExistence type="predicted"/>